<evidence type="ECO:0000313" key="2">
    <source>
        <dbReference type="Proteomes" id="UP000807769"/>
    </source>
</evidence>
<organism evidence="1 2">
    <name type="scientific">Suillus subaureus</name>
    <dbReference type="NCBI Taxonomy" id="48587"/>
    <lineage>
        <taxon>Eukaryota</taxon>
        <taxon>Fungi</taxon>
        <taxon>Dikarya</taxon>
        <taxon>Basidiomycota</taxon>
        <taxon>Agaricomycotina</taxon>
        <taxon>Agaricomycetes</taxon>
        <taxon>Agaricomycetidae</taxon>
        <taxon>Boletales</taxon>
        <taxon>Suillineae</taxon>
        <taxon>Suillaceae</taxon>
        <taxon>Suillus</taxon>
    </lineage>
</organism>
<proteinExistence type="predicted"/>
<sequence>MPVGVLLHRYSRRSYHPASATTTTECTLPSWYACIFGQSGYLTPAFQYVRRDMRGPPHGT</sequence>
<dbReference type="GeneID" id="64631562"/>
<dbReference type="EMBL" id="JABBWG010000430">
    <property type="protein sequence ID" value="KAG1793732.1"/>
    <property type="molecule type" value="Genomic_DNA"/>
</dbReference>
<dbReference type="AlphaFoldDB" id="A0A9P7APQ6"/>
<accession>A0A9P7APQ6</accession>
<name>A0A9P7APQ6_9AGAM</name>
<gene>
    <name evidence="1" type="ORF">BJ212DRAFT_1414898</name>
</gene>
<dbReference type="Proteomes" id="UP000807769">
    <property type="component" value="Unassembled WGS sequence"/>
</dbReference>
<protein>
    <submittedName>
        <fullName evidence="1">Uncharacterized protein</fullName>
    </submittedName>
</protein>
<reference evidence="1" key="1">
    <citation type="journal article" date="2020" name="New Phytol.">
        <title>Comparative genomics reveals dynamic genome evolution in host specialist ectomycorrhizal fungi.</title>
        <authorList>
            <person name="Lofgren L.A."/>
            <person name="Nguyen N.H."/>
            <person name="Vilgalys R."/>
            <person name="Ruytinx J."/>
            <person name="Liao H.L."/>
            <person name="Branco S."/>
            <person name="Kuo A."/>
            <person name="LaButti K."/>
            <person name="Lipzen A."/>
            <person name="Andreopoulos W."/>
            <person name="Pangilinan J."/>
            <person name="Riley R."/>
            <person name="Hundley H."/>
            <person name="Na H."/>
            <person name="Barry K."/>
            <person name="Grigoriev I.V."/>
            <person name="Stajich J.E."/>
            <person name="Kennedy P.G."/>
        </authorList>
    </citation>
    <scope>NUCLEOTIDE SEQUENCE</scope>
    <source>
        <strain evidence="1">MN1</strain>
    </source>
</reference>
<comment type="caution">
    <text evidence="1">The sequence shown here is derived from an EMBL/GenBank/DDBJ whole genome shotgun (WGS) entry which is preliminary data.</text>
</comment>
<dbReference type="RefSeq" id="XP_041185011.1">
    <property type="nucleotide sequence ID" value="XM_041337546.1"/>
</dbReference>
<evidence type="ECO:0000313" key="1">
    <source>
        <dbReference type="EMBL" id="KAG1793732.1"/>
    </source>
</evidence>
<keyword evidence="2" id="KW-1185">Reference proteome</keyword>